<dbReference type="SMART" id="SM00849">
    <property type="entry name" value="Lactamase_B"/>
    <property type="match status" value="1"/>
</dbReference>
<dbReference type="InterPro" id="IPR051013">
    <property type="entry name" value="MBL_superfamily_lactonases"/>
</dbReference>
<proteinExistence type="inferred from homology"/>
<dbReference type="SUPFAM" id="SSF56281">
    <property type="entry name" value="Metallo-hydrolase/oxidoreductase"/>
    <property type="match status" value="1"/>
</dbReference>
<evidence type="ECO:0000256" key="3">
    <source>
        <dbReference type="ARBA" id="ARBA00022801"/>
    </source>
</evidence>
<keyword evidence="7" id="KW-1185">Reference proteome</keyword>
<name>A0A964E0W1_9PROT</name>
<dbReference type="GO" id="GO:0016787">
    <property type="term" value="F:hydrolase activity"/>
    <property type="evidence" value="ECO:0007669"/>
    <property type="project" value="UniProtKB-KW"/>
</dbReference>
<dbReference type="EMBL" id="JAESVB010000015">
    <property type="protein sequence ID" value="MCB8877574.1"/>
    <property type="molecule type" value="Genomic_DNA"/>
</dbReference>
<dbReference type="Proteomes" id="UP000708298">
    <property type="component" value="Unassembled WGS sequence"/>
</dbReference>
<dbReference type="InterPro" id="IPR001279">
    <property type="entry name" value="Metallo-B-lactamas"/>
</dbReference>
<gene>
    <name evidence="6" type="ORF">ASILVAE211_20430</name>
</gene>
<comment type="similarity">
    <text evidence="1">Belongs to the metallo-beta-lactamase superfamily.</text>
</comment>
<dbReference type="RefSeq" id="WP_227323223.1">
    <property type="nucleotide sequence ID" value="NZ_JAESVB010000015.1"/>
</dbReference>
<sequence>MTETSAQTPAFYKWMVGDIEAIALHDGWVAFDRPEGFVPGVSDDEVGEAYAAAGMARDKVTLTFTPMALRTAGKTVLIDTGFGESGPPTAGRLFGNLAAAGIKGEEVTDIVISHFHPDHVLGLFRKDGTAFYPKAQIHVPAKEWDFWMDDAKMAAAPEAAKGNFEMCRQVFGQIADAVKQYEWDAEILPGLTAVCAAGHTPGMSAIRITSGDESMIFVADITNNPLIFARHADWKLMFDMDGDATVATRKRILDQAVAEKTRVSFYHGSFPSTGFIVKGATGYEFLPAFWA</sequence>
<evidence type="ECO:0000256" key="4">
    <source>
        <dbReference type="ARBA" id="ARBA00022833"/>
    </source>
</evidence>
<keyword evidence="3" id="KW-0378">Hydrolase</keyword>
<dbReference type="GO" id="GO:0046872">
    <property type="term" value="F:metal ion binding"/>
    <property type="evidence" value="ECO:0007669"/>
    <property type="project" value="UniProtKB-KW"/>
</dbReference>
<reference evidence="6" key="1">
    <citation type="journal article" date="2021" name="Microorganisms">
        <title>Acidisoma silvae sp. nov. and Acidisomacellulosilytica sp. nov., Two Acidophilic Bacteria Isolated from Decaying Wood, Hydrolyzing Cellulose and Producing Poly-3-hydroxybutyrate.</title>
        <authorList>
            <person name="Mieszkin S."/>
            <person name="Pouder E."/>
            <person name="Uroz S."/>
            <person name="Simon-Colin C."/>
            <person name="Alain K."/>
        </authorList>
    </citation>
    <scope>NUCLEOTIDE SEQUENCE</scope>
    <source>
        <strain evidence="6">HW T2.11</strain>
    </source>
</reference>
<comment type="caution">
    <text evidence="6">The sequence shown here is derived from an EMBL/GenBank/DDBJ whole genome shotgun (WGS) entry which is preliminary data.</text>
</comment>
<dbReference type="InterPro" id="IPR036866">
    <property type="entry name" value="RibonucZ/Hydroxyglut_hydro"/>
</dbReference>
<evidence type="ECO:0000313" key="6">
    <source>
        <dbReference type="EMBL" id="MCB8877574.1"/>
    </source>
</evidence>
<dbReference type="Pfam" id="PF00753">
    <property type="entry name" value="Lactamase_B"/>
    <property type="match status" value="1"/>
</dbReference>
<evidence type="ECO:0000259" key="5">
    <source>
        <dbReference type="SMART" id="SM00849"/>
    </source>
</evidence>
<evidence type="ECO:0000256" key="2">
    <source>
        <dbReference type="ARBA" id="ARBA00022723"/>
    </source>
</evidence>
<feature type="domain" description="Metallo-beta-lactamase" evidence="5">
    <location>
        <begin position="63"/>
        <end position="267"/>
    </location>
</feature>
<accession>A0A964E0W1</accession>
<reference evidence="6" key="2">
    <citation type="submission" date="2021-01" db="EMBL/GenBank/DDBJ databases">
        <authorList>
            <person name="Mieszkin S."/>
            <person name="Pouder E."/>
            <person name="Alain K."/>
        </authorList>
    </citation>
    <scope>NUCLEOTIDE SEQUENCE</scope>
    <source>
        <strain evidence="6">HW T2.11</strain>
    </source>
</reference>
<keyword evidence="2" id="KW-0479">Metal-binding</keyword>
<dbReference type="PANTHER" id="PTHR42978">
    <property type="entry name" value="QUORUM-QUENCHING LACTONASE YTNP-RELATED-RELATED"/>
    <property type="match status" value="1"/>
</dbReference>
<evidence type="ECO:0000313" key="7">
    <source>
        <dbReference type="Proteomes" id="UP000708298"/>
    </source>
</evidence>
<dbReference type="PANTHER" id="PTHR42978:SF6">
    <property type="entry name" value="QUORUM-QUENCHING LACTONASE YTNP-RELATED"/>
    <property type="match status" value="1"/>
</dbReference>
<keyword evidence="4" id="KW-0862">Zinc</keyword>
<dbReference type="AlphaFoldDB" id="A0A964E0W1"/>
<dbReference type="CDD" id="cd07720">
    <property type="entry name" value="OPHC2-like_MBL-fold"/>
    <property type="match status" value="1"/>
</dbReference>
<evidence type="ECO:0000256" key="1">
    <source>
        <dbReference type="ARBA" id="ARBA00007749"/>
    </source>
</evidence>
<organism evidence="6 7">
    <name type="scientific">Acidisoma silvae</name>
    <dbReference type="NCBI Taxonomy" id="2802396"/>
    <lineage>
        <taxon>Bacteria</taxon>
        <taxon>Pseudomonadati</taxon>
        <taxon>Pseudomonadota</taxon>
        <taxon>Alphaproteobacteria</taxon>
        <taxon>Acetobacterales</taxon>
        <taxon>Acidocellaceae</taxon>
        <taxon>Acidisoma</taxon>
    </lineage>
</organism>
<protein>
    <submittedName>
        <fullName evidence="6">MBL fold metallo-hydrolase</fullName>
    </submittedName>
</protein>
<dbReference type="Gene3D" id="3.60.15.10">
    <property type="entry name" value="Ribonuclease Z/Hydroxyacylglutathione hydrolase-like"/>
    <property type="match status" value="1"/>
</dbReference>